<dbReference type="EnsemblMetazoa" id="AMAM016726-RA">
    <property type="protein sequence ID" value="AMAM016726-PA"/>
    <property type="gene ID" value="AMAM016726"/>
</dbReference>
<reference evidence="3" key="1">
    <citation type="submission" date="2013-09" db="EMBL/GenBank/DDBJ databases">
        <title>The Genome Sequence of Anopheles maculatus species B.</title>
        <authorList>
            <consortium name="The Broad Institute Genomics Platform"/>
            <person name="Neafsey D.E."/>
            <person name="Besansky N."/>
            <person name="Howell P."/>
            <person name="Walton C."/>
            <person name="Young S.K."/>
            <person name="Zeng Q."/>
            <person name="Gargeya S."/>
            <person name="Fitzgerald M."/>
            <person name="Haas B."/>
            <person name="Abouelleil A."/>
            <person name="Allen A.W."/>
            <person name="Alvarado L."/>
            <person name="Arachchi H.M."/>
            <person name="Berlin A.M."/>
            <person name="Chapman S.B."/>
            <person name="Gainer-Dewar J."/>
            <person name="Goldberg J."/>
            <person name="Griggs A."/>
            <person name="Gujja S."/>
            <person name="Hansen M."/>
            <person name="Howarth C."/>
            <person name="Imamovic A."/>
            <person name="Ireland A."/>
            <person name="Larimer J."/>
            <person name="McCowan C."/>
            <person name="Murphy C."/>
            <person name="Pearson M."/>
            <person name="Poon T.W."/>
            <person name="Priest M."/>
            <person name="Roberts A."/>
            <person name="Saif S."/>
            <person name="Shea T."/>
            <person name="Sisk P."/>
            <person name="Sykes S."/>
            <person name="Wortman J."/>
            <person name="Nusbaum C."/>
            <person name="Birren B."/>
        </authorList>
    </citation>
    <scope>NUCLEOTIDE SEQUENCE [LARGE SCALE GENOMIC DNA]</scope>
    <source>
        <strain evidence="3">maculatus3</strain>
    </source>
</reference>
<dbReference type="Proteomes" id="UP000075901">
    <property type="component" value="Unassembled WGS sequence"/>
</dbReference>
<evidence type="ECO:0000313" key="2">
    <source>
        <dbReference type="EnsemblMetazoa" id="AMAM016726-PA"/>
    </source>
</evidence>
<sequence>MQVSLIELKRLLLNCATKNWDCPSTANNVINVLHALLKVAEMRKESSQSSYDIRQQETDSERERRHFAKLQALEDEAEPVNSVPLYRDDETDDLSSTDESYTTAREDGYEGDVEIDPYTPTELIARKDSIVVGGLKQCPVSRLANDQICTIVTEILVELSNRCVERPEHWCPVLAQMVVKLNIVRNCLGGSLYLIRGFATVLQTSDARLKELQAAIVDLIVDFDVPEVLIKFMQLLHRKDPPVQLILTKLTNLYEVGSGVECYQCVQFPVLHADRTFSSSCDVLLAKKVTFLREHHSFFNVRTGFTDAATIVPMNCANFYPWHGNGFTVSVWVRVAQLANRQQTDFTHLLSVGSEKQMLSIYVNSQRQLVVRYSKPDVFITPSNTHQYLGKAIGKTECCDNCAKEMQHLWMYKHLLRGLTDAVSHTFMLDTPRAQCVYCFKQLPVGQGRKES</sequence>
<accession>A0A182SZT8</accession>
<protein>
    <submittedName>
        <fullName evidence="2">Uncharacterized protein</fullName>
    </submittedName>
</protein>
<evidence type="ECO:0000313" key="3">
    <source>
        <dbReference type="Proteomes" id="UP000075901"/>
    </source>
</evidence>
<dbReference type="AlphaFoldDB" id="A0A182SZT8"/>
<name>A0A182SZT8_9DIPT</name>
<evidence type="ECO:0000256" key="1">
    <source>
        <dbReference type="SAM" id="MobiDB-lite"/>
    </source>
</evidence>
<proteinExistence type="predicted"/>
<keyword evidence="3" id="KW-1185">Reference proteome</keyword>
<feature type="region of interest" description="Disordered" evidence="1">
    <location>
        <begin position="80"/>
        <end position="105"/>
    </location>
</feature>
<reference evidence="2" key="2">
    <citation type="submission" date="2020-05" db="UniProtKB">
        <authorList>
            <consortium name="EnsemblMetazoa"/>
        </authorList>
    </citation>
    <scope>IDENTIFICATION</scope>
    <source>
        <strain evidence="2">maculatus3</strain>
    </source>
</reference>
<dbReference type="VEuPathDB" id="VectorBase:AMAM016726"/>
<organism evidence="2 3">
    <name type="scientific">Anopheles maculatus</name>
    <dbReference type="NCBI Taxonomy" id="74869"/>
    <lineage>
        <taxon>Eukaryota</taxon>
        <taxon>Metazoa</taxon>
        <taxon>Ecdysozoa</taxon>
        <taxon>Arthropoda</taxon>
        <taxon>Hexapoda</taxon>
        <taxon>Insecta</taxon>
        <taxon>Pterygota</taxon>
        <taxon>Neoptera</taxon>
        <taxon>Endopterygota</taxon>
        <taxon>Diptera</taxon>
        <taxon>Nematocera</taxon>
        <taxon>Culicoidea</taxon>
        <taxon>Culicidae</taxon>
        <taxon>Anophelinae</taxon>
        <taxon>Anopheles</taxon>
        <taxon>Anopheles maculatus group</taxon>
    </lineage>
</organism>